<reference evidence="12 17" key="1">
    <citation type="journal article" date="2018" name="J. Invertebr. Pathol.">
        <title>New genotyping method for the causative agent of crayfish plague (Aphanomyces astaci) based on whole genome data.</title>
        <authorList>
            <person name="Minardi D."/>
            <person name="Studholme D.J."/>
            <person name="van der Giezen M."/>
            <person name="Pretto T."/>
            <person name="Oidtmann B."/>
        </authorList>
    </citation>
    <scope>NUCLEOTIDE SEQUENCE [LARGE SCALE GENOMIC DNA]</scope>
    <source>
        <strain evidence="12 17">KB13</strain>
    </source>
</reference>
<dbReference type="EMBL" id="QUTE01002458">
    <property type="protein sequence ID" value="RHZ40660.1"/>
    <property type="molecule type" value="Genomic_DNA"/>
</dbReference>
<protein>
    <submittedName>
        <fullName evidence="5">Uncharacterized protein</fullName>
    </submittedName>
</protein>
<evidence type="ECO:0000256" key="4">
    <source>
        <dbReference type="SAM" id="MobiDB-lite"/>
    </source>
</evidence>
<evidence type="ECO:0000256" key="3">
    <source>
        <dbReference type="PROSITE-ProRule" id="PRU00023"/>
    </source>
</evidence>
<dbReference type="Gene3D" id="1.25.40.20">
    <property type="entry name" value="Ankyrin repeat-containing domain"/>
    <property type="match status" value="1"/>
</dbReference>
<evidence type="ECO:0000313" key="15">
    <source>
        <dbReference type="Proteomes" id="UP000266196"/>
    </source>
</evidence>
<evidence type="ECO:0000313" key="7">
    <source>
        <dbReference type="EMBL" id="RHY62771.1"/>
    </source>
</evidence>
<keyword evidence="2 3" id="KW-0040">ANK repeat</keyword>
<evidence type="ECO:0000313" key="18">
    <source>
        <dbReference type="Proteomes" id="UP000285430"/>
    </source>
</evidence>
<name>A0A396ZVY2_APHAT</name>
<keyword evidence="1" id="KW-0677">Repeat</keyword>
<organism evidence="5 13">
    <name type="scientific">Aphanomyces astaci</name>
    <name type="common">Crayfish plague agent</name>
    <dbReference type="NCBI Taxonomy" id="112090"/>
    <lineage>
        <taxon>Eukaryota</taxon>
        <taxon>Sar</taxon>
        <taxon>Stramenopiles</taxon>
        <taxon>Oomycota</taxon>
        <taxon>Saprolegniomycetes</taxon>
        <taxon>Saprolegniales</taxon>
        <taxon>Verrucalvaceae</taxon>
        <taxon>Aphanomyces</taxon>
    </lineage>
</organism>
<comment type="caution">
    <text evidence="5">The sequence shown here is derived from an EMBL/GenBank/DDBJ whole genome shotgun (WGS) entry which is preliminary data.</text>
</comment>
<dbReference type="VEuPathDB" id="FungiDB:H257_02842"/>
<dbReference type="Proteomes" id="UP000266643">
    <property type="component" value="Unassembled WGS sequence"/>
</dbReference>
<feature type="repeat" description="ANK" evidence="3">
    <location>
        <begin position="150"/>
        <end position="182"/>
    </location>
</feature>
<reference evidence="13 14" key="2">
    <citation type="submission" date="2018-08" db="EMBL/GenBank/DDBJ databases">
        <title>Aphanomyces genome sequencing and annotation.</title>
        <authorList>
            <person name="Minardi D."/>
            <person name="Oidtmann B."/>
            <person name="Van Der Giezen M."/>
            <person name="Studholme D.J."/>
        </authorList>
    </citation>
    <scope>NUCLEOTIDE SEQUENCE [LARGE SCALE GENOMIC DNA]</scope>
    <source>
        <strain evidence="11 15">197901</strain>
        <strain evidence="6 16">D2</strain>
        <strain evidence="10 18">Da</strain>
        <strain evidence="9 20">FDL457</strain>
        <strain evidence="5 13">Kv</strain>
        <strain evidence="7 14">SA</strain>
        <strain evidence="8 19">Sv</strain>
    </source>
</reference>
<evidence type="ECO:0000313" key="20">
    <source>
        <dbReference type="Proteomes" id="UP000286510"/>
    </source>
</evidence>
<dbReference type="EMBL" id="QUTD01005486">
    <property type="protein sequence ID" value="RHY61522.1"/>
    <property type="molecule type" value="Genomic_DNA"/>
</dbReference>
<dbReference type="EMBL" id="QUTC01004725">
    <property type="protein sequence ID" value="RHY62771.1"/>
    <property type="molecule type" value="Genomic_DNA"/>
</dbReference>
<evidence type="ECO:0000313" key="10">
    <source>
        <dbReference type="EMBL" id="RHZ33195.1"/>
    </source>
</evidence>
<dbReference type="EMBL" id="QUSZ01008941">
    <property type="protein sequence ID" value="RHX99742.1"/>
    <property type="molecule type" value="Genomic_DNA"/>
</dbReference>
<feature type="region of interest" description="Disordered" evidence="4">
    <location>
        <begin position="1"/>
        <end position="33"/>
    </location>
</feature>
<dbReference type="Proteomes" id="UP000265716">
    <property type="component" value="Unassembled WGS sequence"/>
</dbReference>
<evidence type="ECO:0000313" key="11">
    <source>
        <dbReference type="EMBL" id="RHZ40660.1"/>
    </source>
</evidence>
<dbReference type="PROSITE" id="PS50297">
    <property type="entry name" value="ANK_REP_REGION"/>
    <property type="match status" value="2"/>
</dbReference>
<evidence type="ECO:0000313" key="14">
    <source>
        <dbReference type="Proteomes" id="UP000265716"/>
    </source>
</evidence>
<gene>
    <name evidence="9" type="ORF">DYB26_006353</name>
    <name evidence="12" type="ORF">DYB28_011860</name>
    <name evidence="6" type="ORF">DYB30_011215</name>
    <name evidence="11" type="ORF">DYB31_013617</name>
    <name evidence="8" type="ORF">DYB35_012404</name>
    <name evidence="5" type="ORF">DYB36_002012</name>
    <name evidence="10" type="ORF">DYB37_012962</name>
    <name evidence="7" type="ORF">DYB38_002655</name>
</gene>
<evidence type="ECO:0000313" key="9">
    <source>
        <dbReference type="EMBL" id="RHZ10436.1"/>
    </source>
</evidence>
<evidence type="ECO:0000313" key="5">
    <source>
        <dbReference type="EMBL" id="RHX99742.1"/>
    </source>
</evidence>
<feature type="compositionally biased region" description="Polar residues" evidence="4">
    <location>
        <begin position="1"/>
        <end position="10"/>
    </location>
</feature>
<evidence type="ECO:0000313" key="16">
    <source>
        <dbReference type="Proteomes" id="UP000266643"/>
    </source>
</evidence>
<dbReference type="EMBL" id="QUTI01035869">
    <property type="protein sequence ID" value="RLO01575.1"/>
    <property type="molecule type" value="Genomic_DNA"/>
</dbReference>
<dbReference type="SMART" id="SM00248">
    <property type="entry name" value="ANK"/>
    <property type="match status" value="4"/>
</dbReference>
<dbReference type="Proteomes" id="UP000285712">
    <property type="component" value="Unassembled WGS sequence"/>
</dbReference>
<evidence type="ECO:0000256" key="1">
    <source>
        <dbReference type="ARBA" id="ARBA00022737"/>
    </source>
</evidence>
<evidence type="ECO:0000313" key="12">
    <source>
        <dbReference type="EMBL" id="RLO01575.1"/>
    </source>
</evidence>
<dbReference type="AlphaFoldDB" id="A0A396ZVY2"/>
<evidence type="ECO:0000313" key="19">
    <source>
        <dbReference type="Proteomes" id="UP000285712"/>
    </source>
</evidence>
<dbReference type="EMBL" id="QUTF01015125">
    <property type="protein sequence ID" value="RHZ10436.1"/>
    <property type="molecule type" value="Genomic_DNA"/>
</dbReference>
<evidence type="ECO:0000313" key="13">
    <source>
        <dbReference type="Proteomes" id="UP000265427"/>
    </source>
</evidence>
<dbReference type="Proteomes" id="UP000265427">
    <property type="component" value="Unassembled WGS sequence"/>
</dbReference>
<dbReference type="InterPro" id="IPR036770">
    <property type="entry name" value="Ankyrin_rpt-contain_sf"/>
</dbReference>
<dbReference type="SUPFAM" id="SSF48403">
    <property type="entry name" value="Ankyrin repeat"/>
    <property type="match status" value="1"/>
</dbReference>
<dbReference type="Proteomes" id="UP000275652">
    <property type="component" value="Unassembled WGS sequence"/>
</dbReference>
<evidence type="ECO:0000313" key="8">
    <source>
        <dbReference type="EMBL" id="RHZ00122.1"/>
    </source>
</evidence>
<sequence>MHALQRSFTAGNDMPKQQPGSFRTSSSSSTHSQEMNPYQLLLDAVERSDATTVERLLHKGFQPATQDINMSILSAACLSGSYDVFEQLVTQGWLVFAAILSETATTPILFELVNLATQGGNIQIITGLCRVGGITVDEVVERVRGPGGVKVITPLLIAAINGDDAMVHFLVDGGVDINVGATKEGNSPLGMATIHGHISVVEVLLESGANPHHTNLKGESVYALAAAYGHSNILCLLLHEEGDRGDAMKLGDVDESSMKRTIHNIRKGKSHTHYTLQERGGHVDVTKLKRRIVNLKNRVNGRVEADLYALRSSSSLDEESF</sequence>
<evidence type="ECO:0000313" key="17">
    <source>
        <dbReference type="Proteomes" id="UP000275652"/>
    </source>
</evidence>
<dbReference type="Proteomes" id="UP000285430">
    <property type="component" value="Unassembled WGS sequence"/>
</dbReference>
<evidence type="ECO:0000313" key="6">
    <source>
        <dbReference type="EMBL" id="RHY61522.1"/>
    </source>
</evidence>
<proteinExistence type="predicted"/>
<dbReference type="EMBL" id="QUTH01000677">
    <property type="protein sequence ID" value="RHZ33195.1"/>
    <property type="molecule type" value="Genomic_DNA"/>
</dbReference>
<dbReference type="PANTHER" id="PTHR24198:SF165">
    <property type="entry name" value="ANKYRIN REPEAT-CONTAINING PROTEIN-RELATED"/>
    <property type="match status" value="1"/>
</dbReference>
<accession>A0A396ZVY2</accession>
<dbReference type="Proteomes" id="UP000266196">
    <property type="component" value="Unassembled WGS sequence"/>
</dbReference>
<dbReference type="PANTHER" id="PTHR24198">
    <property type="entry name" value="ANKYRIN REPEAT AND PROTEIN KINASE DOMAIN-CONTAINING PROTEIN"/>
    <property type="match status" value="1"/>
</dbReference>
<dbReference type="Pfam" id="PF12796">
    <property type="entry name" value="Ank_2"/>
    <property type="match status" value="1"/>
</dbReference>
<dbReference type="Proteomes" id="UP000286510">
    <property type="component" value="Unassembled WGS sequence"/>
</dbReference>
<feature type="repeat" description="ANK" evidence="3">
    <location>
        <begin position="184"/>
        <end position="216"/>
    </location>
</feature>
<dbReference type="EMBL" id="QUTG01001208">
    <property type="protein sequence ID" value="RHZ00122.1"/>
    <property type="molecule type" value="Genomic_DNA"/>
</dbReference>
<dbReference type="PROSITE" id="PS50088">
    <property type="entry name" value="ANK_REPEAT"/>
    <property type="match status" value="2"/>
</dbReference>
<dbReference type="InterPro" id="IPR002110">
    <property type="entry name" value="Ankyrin_rpt"/>
</dbReference>
<evidence type="ECO:0000256" key="2">
    <source>
        <dbReference type="ARBA" id="ARBA00023043"/>
    </source>
</evidence>